<feature type="coiled-coil region" evidence="1">
    <location>
        <begin position="31"/>
        <end position="65"/>
    </location>
</feature>
<sequence length="147" mass="17232">MQPRSLHPFKGVQIDFASRIKEIHIKSYNRIKEIDSLIEQKESEIEALRAQIAAMSDKLTADKEQHQEERHFTPEVISEFRTRKKYIDVDLKLLGWTIGDDVREEVELYGMPNIEEKGYADYVLYGRDGLPLAIIEAKRTSKEKIRR</sequence>
<organism evidence="2 3">
    <name type="scientific">Paenibacillus etheri</name>
    <dbReference type="NCBI Taxonomy" id="1306852"/>
    <lineage>
        <taxon>Bacteria</taxon>
        <taxon>Bacillati</taxon>
        <taxon>Bacillota</taxon>
        <taxon>Bacilli</taxon>
        <taxon>Bacillales</taxon>
        <taxon>Paenibacillaceae</taxon>
        <taxon>Paenibacillus</taxon>
    </lineage>
</organism>
<evidence type="ECO:0000256" key="1">
    <source>
        <dbReference type="SAM" id="Coils"/>
    </source>
</evidence>
<dbReference type="Proteomes" id="UP000054709">
    <property type="component" value="Unassembled WGS sequence"/>
</dbReference>
<reference evidence="2 3" key="1">
    <citation type="journal article" date="2015" name="Int. Biodeterior. Biodegradation">
        <title>Physiological and genetic screening methods for the isolation of methyl tert-butyl ether-degrading bacteria for bioremediation purposes.</title>
        <authorList>
            <person name="Guisado I.M."/>
            <person name="Purswani J."/>
            <person name="Gonzalez Lopez J."/>
            <person name="Pozo C."/>
        </authorList>
    </citation>
    <scope>NUCLEOTIDE SEQUENCE [LARGE SCALE GENOMIC DNA]</scope>
    <source>
        <strain evidence="2 3">SH7</strain>
    </source>
</reference>
<protein>
    <submittedName>
        <fullName evidence="2">Uncharacterized protein</fullName>
    </submittedName>
</protein>
<proteinExistence type="predicted"/>
<dbReference type="AlphaFoldDB" id="A0A0W1ATJ9"/>
<accession>A0A0W1ATJ9</accession>
<gene>
    <name evidence="2" type="ORF">UQ64_23820</name>
</gene>
<name>A0A0W1ATJ9_9BACL</name>
<dbReference type="EMBL" id="LCZJ02000033">
    <property type="protein sequence ID" value="KTD84681.1"/>
    <property type="molecule type" value="Genomic_DNA"/>
</dbReference>
<dbReference type="Gene3D" id="3.90.1570.30">
    <property type="match status" value="1"/>
</dbReference>
<dbReference type="RefSeq" id="WP_060625389.1">
    <property type="nucleotide sequence ID" value="NZ_LCZJ02000033.1"/>
</dbReference>
<evidence type="ECO:0000313" key="2">
    <source>
        <dbReference type="EMBL" id="KTD84681.1"/>
    </source>
</evidence>
<comment type="caution">
    <text evidence="2">The sequence shown here is derived from an EMBL/GenBank/DDBJ whole genome shotgun (WGS) entry which is preliminary data.</text>
</comment>
<keyword evidence="3" id="KW-1185">Reference proteome</keyword>
<evidence type="ECO:0000313" key="3">
    <source>
        <dbReference type="Proteomes" id="UP000054709"/>
    </source>
</evidence>
<keyword evidence="1" id="KW-0175">Coiled coil</keyword>